<dbReference type="EMBL" id="CP140152">
    <property type="protein sequence ID" value="WQH05903.1"/>
    <property type="molecule type" value="Genomic_DNA"/>
</dbReference>
<evidence type="ECO:0000256" key="1">
    <source>
        <dbReference type="SAM" id="SignalP"/>
    </source>
</evidence>
<dbReference type="RefSeq" id="WP_019922617.1">
    <property type="nucleotide sequence ID" value="NZ_CP140152.1"/>
</dbReference>
<gene>
    <name evidence="2" type="ORF">SR858_06075</name>
</gene>
<sequence length="66" mass="6713">MKKLVLAAFALAVAAFGSANAAVITFQGAQPRAAAQTTAEGYRDTVQATVAGLPLSSSFTTQKPMP</sequence>
<keyword evidence="3" id="KW-1185">Reference proteome</keyword>
<name>A0ABZ0Y253_9BURK</name>
<protein>
    <recommendedName>
        <fullName evidence="4">DUF4148 domain-containing protein</fullName>
    </recommendedName>
</protein>
<organism evidence="2 3">
    <name type="scientific">Duganella zoogloeoides</name>
    <dbReference type="NCBI Taxonomy" id="75659"/>
    <lineage>
        <taxon>Bacteria</taxon>
        <taxon>Pseudomonadati</taxon>
        <taxon>Pseudomonadota</taxon>
        <taxon>Betaproteobacteria</taxon>
        <taxon>Burkholderiales</taxon>
        <taxon>Oxalobacteraceae</taxon>
        <taxon>Telluria group</taxon>
        <taxon>Duganella</taxon>
    </lineage>
</organism>
<evidence type="ECO:0000313" key="3">
    <source>
        <dbReference type="Proteomes" id="UP001326110"/>
    </source>
</evidence>
<dbReference type="Proteomes" id="UP001326110">
    <property type="component" value="Chromosome"/>
</dbReference>
<keyword evidence="1" id="KW-0732">Signal</keyword>
<evidence type="ECO:0000313" key="2">
    <source>
        <dbReference type="EMBL" id="WQH05903.1"/>
    </source>
</evidence>
<accession>A0ABZ0Y253</accession>
<feature type="chain" id="PRO_5046567009" description="DUF4148 domain-containing protein" evidence="1">
    <location>
        <begin position="22"/>
        <end position="66"/>
    </location>
</feature>
<proteinExistence type="predicted"/>
<evidence type="ECO:0008006" key="4">
    <source>
        <dbReference type="Google" id="ProtNLM"/>
    </source>
</evidence>
<reference evidence="2 3" key="1">
    <citation type="submission" date="2023-11" db="EMBL/GenBank/DDBJ databases">
        <title>MicrobeMod: A computational toolkit for identifying prokaryotic methylation and restriction-modification with nanopore sequencing.</title>
        <authorList>
            <person name="Crits-Christoph A."/>
            <person name="Kang S.C."/>
            <person name="Lee H."/>
            <person name="Ostrov N."/>
        </authorList>
    </citation>
    <scope>NUCLEOTIDE SEQUENCE [LARGE SCALE GENOMIC DNA]</scope>
    <source>
        <strain evidence="2 3">ATCC 25935</strain>
    </source>
</reference>
<dbReference type="GeneID" id="43164291"/>
<feature type="signal peptide" evidence="1">
    <location>
        <begin position="1"/>
        <end position="21"/>
    </location>
</feature>